<name>A0A142K8X2_9CAUD</name>
<evidence type="ECO:0000313" key="1">
    <source>
        <dbReference type="EMBL" id="AMS02555.1"/>
    </source>
</evidence>
<protein>
    <submittedName>
        <fullName evidence="1">Uncharacterized protein</fullName>
    </submittedName>
</protein>
<dbReference type="GeneID" id="29124968"/>
<dbReference type="Proteomes" id="UP000201371">
    <property type="component" value="Segment"/>
</dbReference>
<gene>
    <name evidence="1" type="primary">6</name>
    <name evidence="1" type="ORF">SEA_YVONNETASTIC_6</name>
</gene>
<accession>A0A142K8X2</accession>
<reference evidence="2" key="1">
    <citation type="submission" date="2016-03" db="EMBL/GenBank/DDBJ databases">
        <authorList>
            <person name="Ploux O."/>
        </authorList>
    </citation>
    <scope>NUCLEOTIDE SEQUENCE [LARGE SCALE GENOMIC DNA]</scope>
</reference>
<sequence>MGDRANIYLVDNIDRGTGKVLGGIYLYTHWRGDLWPETLGHALDSAPARDRWDDPEYLARIVTQYVFADLVNSATGGGLSTRICDNEHNIIIVDLYDEKVYFASQGREKDSGYWRHGRSYADYVDTVLNPGWQGEWE</sequence>
<evidence type="ECO:0000313" key="2">
    <source>
        <dbReference type="Proteomes" id="UP000201371"/>
    </source>
</evidence>
<dbReference type="EMBL" id="KU963248">
    <property type="protein sequence ID" value="AMS02555.1"/>
    <property type="molecule type" value="Genomic_DNA"/>
</dbReference>
<organism evidence="1 2">
    <name type="scientific">Gordonia phage Yvonnetastic</name>
    <dbReference type="NCBI Taxonomy" id="1821566"/>
    <lineage>
        <taxon>Viruses</taxon>
        <taxon>Duplodnaviria</taxon>
        <taxon>Heunggongvirae</taxon>
        <taxon>Uroviricota</taxon>
        <taxon>Caudoviricetes</taxon>
        <taxon>Yvonnevirus</taxon>
        <taxon>Yvonnevirus yvonnetastic</taxon>
        <taxon>Gordonia virus Yvonnetastic</taxon>
    </lineage>
</organism>
<dbReference type="RefSeq" id="YP_009301065.1">
    <property type="nucleotide sequence ID" value="NC_031230.1"/>
</dbReference>
<proteinExistence type="predicted"/>
<dbReference type="KEGG" id="vg:29124968"/>
<keyword evidence="2" id="KW-1185">Reference proteome</keyword>